<keyword evidence="4 8" id="KW-0812">Transmembrane</keyword>
<gene>
    <name evidence="10" type="ORF">HMF7854_03140</name>
</gene>
<dbReference type="InterPro" id="IPR050171">
    <property type="entry name" value="MFS_Transporters"/>
</dbReference>
<dbReference type="InterPro" id="IPR020846">
    <property type="entry name" value="MFS_dom"/>
</dbReference>
<evidence type="ECO:0000256" key="6">
    <source>
        <dbReference type="ARBA" id="ARBA00022989"/>
    </source>
</evidence>
<feature type="transmembrane region" description="Helical" evidence="8">
    <location>
        <begin position="201"/>
        <end position="220"/>
    </location>
</feature>
<evidence type="ECO:0000313" key="10">
    <source>
        <dbReference type="EMBL" id="RST29930.1"/>
    </source>
</evidence>
<keyword evidence="3" id="KW-1003">Cell membrane</keyword>
<dbReference type="InterPro" id="IPR036259">
    <property type="entry name" value="MFS_trans_sf"/>
</dbReference>
<proteinExistence type="predicted"/>
<feature type="transmembrane region" description="Helical" evidence="8">
    <location>
        <begin position="115"/>
        <end position="131"/>
    </location>
</feature>
<feature type="transmembrane region" description="Helical" evidence="8">
    <location>
        <begin position="137"/>
        <end position="155"/>
    </location>
</feature>
<feature type="transmembrane region" description="Helical" evidence="8">
    <location>
        <begin position="330"/>
        <end position="353"/>
    </location>
</feature>
<evidence type="ECO:0000259" key="9">
    <source>
        <dbReference type="PROSITE" id="PS50850"/>
    </source>
</evidence>
<evidence type="ECO:0000256" key="1">
    <source>
        <dbReference type="ARBA" id="ARBA00004651"/>
    </source>
</evidence>
<dbReference type="NCBIfam" id="TIGR00924">
    <property type="entry name" value="yjdL_sub1_fam"/>
    <property type="match status" value="1"/>
</dbReference>
<keyword evidence="11" id="KW-1185">Reference proteome</keyword>
<keyword evidence="7 8" id="KW-0472">Membrane</keyword>
<dbReference type="GO" id="GO:0015833">
    <property type="term" value="P:peptide transport"/>
    <property type="evidence" value="ECO:0007669"/>
    <property type="project" value="UniProtKB-KW"/>
</dbReference>
<comment type="caution">
    <text evidence="10">The sequence shown here is derived from an EMBL/GenBank/DDBJ whole genome shotgun (WGS) entry which is preliminary data.</text>
</comment>
<evidence type="ECO:0000256" key="2">
    <source>
        <dbReference type="ARBA" id="ARBA00022448"/>
    </source>
</evidence>
<feature type="transmembrane region" description="Helical" evidence="8">
    <location>
        <begin position="251"/>
        <end position="276"/>
    </location>
</feature>
<evidence type="ECO:0000313" key="11">
    <source>
        <dbReference type="Proteomes" id="UP000274661"/>
    </source>
</evidence>
<name>A0A429V7K6_9SPHN</name>
<dbReference type="PANTHER" id="PTHR23517">
    <property type="entry name" value="RESISTANCE PROTEIN MDTM, PUTATIVE-RELATED-RELATED"/>
    <property type="match status" value="1"/>
</dbReference>
<keyword evidence="5" id="KW-0653">Protein transport</keyword>
<dbReference type="Gene3D" id="1.20.1250.20">
    <property type="entry name" value="MFS general substrate transporter like domains"/>
    <property type="match status" value="2"/>
</dbReference>
<dbReference type="AlphaFoldDB" id="A0A429V7K6"/>
<dbReference type="RefSeq" id="WP_126717767.1">
    <property type="nucleotide sequence ID" value="NZ_RWJF01000001.1"/>
</dbReference>
<organism evidence="10 11">
    <name type="scientific">Sphingomonas ginkgonis</name>
    <dbReference type="NCBI Taxonomy" id="2315330"/>
    <lineage>
        <taxon>Bacteria</taxon>
        <taxon>Pseudomonadati</taxon>
        <taxon>Pseudomonadota</taxon>
        <taxon>Alphaproteobacteria</taxon>
        <taxon>Sphingomonadales</taxon>
        <taxon>Sphingomonadaceae</taxon>
        <taxon>Sphingomonas</taxon>
    </lineage>
</organism>
<evidence type="ECO:0000256" key="8">
    <source>
        <dbReference type="SAM" id="Phobius"/>
    </source>
</evidence>
<reference evidence="10 11" key="1">
    <citation type="submission" date="2018-12" db="EMBL/GenBank/DDBJ databases">
        <title>Sphingomonas sp. HMF7854 Genome sequencing and assembly.</title>
        <authorList>
            <person name="Cha I."/>
            <person name="Kang H."/>
            <person name="Kim H."/>
            <person name="Kang J."/>
            <person name="Joh K."/>
        </authorList>
    </citation>
    <scope>NUCLEOTIDE SEQUENCE [LARGE SCALE GENOMIC DNA]</scope>
    <source>
        <strain evidence="10 11">HMF7854</strain>
    </source>
</reference>
<dbReference type="PROSITE" id="PS50850">
    <property type="entry name" value="MFS"/>
    <property type="match status" value="1"/>
</dbReference>
<dbReference type="OrthoDB" id="9772725at2"/>
<dbReference type="InterPro" id="IPR000109">
    <property type="entry name" value="POT_fam"/>
</dbReference>
<dbReference type="GO" id="GO:1904680">
    <property type="term" value="F:peptide transmembrane transporter activity"/>
    <property type="evidence" value="ECO:0007669"/>
    <property type="project" value="InterPro"/>
</dbReference>
<dbReference type="SUPFAM" id="SSF103473">
    <property type="entry name" value="MFS general substrate transporter"/>
    <property type="match status" value="1"/>
</dbReference>
<feature type="transmembrane region" description="Helical" evidence="8">
    <location>
        <begin position="365"/>
        <end position="386"/>
    </location>
</feature>
<accession>A0A429V7K6</accession>
<feature type="transmembrane region" description="Helical" evidence="8">
    <location>
        <begin position="398"/>
        <end position="422"/>
    </location>
</feature>
<feature type="transmembrane region" description="Helical" evidence="8">
    <location>
        <begin position="296"/>
        <end position="318"/>
    </location>
</feature>
<evidence type="ECO:0000256" key="7">
    <source>
        <dbReference type="ARBA" id="ARBA00023136"/>
    </source>
</evidence>
<feature type="transmembrane region" description="Helical" evidence="8">
    <location>
        <begin position="428"/>
        <end position="450"/>
    </location>
</feature>
<evidence type="ECO:0000256" key="3">
    <source>
        <dbReference type="ARBA" id="ARBA00022475"/>
    </source>
</evidence>
<evidence type="ECO:0000256" key="4">
    <source>
        <dbReference type="ARBA" id="ARBA00022692"/>
    </source>
</evidence>
<dbReference type="GO" id="GO:0005886">
    <property type="term" value="C:plasma membrane"/>
    <property type="evidence" value="ECO:0007669"/>
    <property type="project" value="UniProtKB-SubCell"/>
</dbReference>
<dbReference type="Pfam" id="PF00854">
    <property type="entry name" value="PTR2"/>
    <property type="match status" value="1"/>
</dbReference>
<keyword evidence="6 8" id="KW-1133">Transmembrane helix</keyword>
<dbReference type="Proteomes" id="UP000274661">
    <property type="component" value="Unassembled WGS sequence"/>
</dbReference>
<dbReference type="PANTHER" id="PTHR23517:SF15">
    <property type="entry name" value="PROTON-DEPENDENT OLIGOPEPTIDE FAMILY TRANSPORT PROTEIN"/>
    <property type="match status" value="1"/>
</dbReference>
<feature type="transmembrane region" description="Helical" evidence="8">
    <location>
        <begin position="176"/>
        <end position="195"/>
    </location>
</feature>
<keyword evidence="2" id="KW-0813">Transport</keyword>
<protein>
    <submittedName>
        <fullName evidence="10">MFS transporter</fullName>
    </submittedName>
</protein>
<dbReference type="CDD" id="cd17346">
    <property type="entry name" value="MFS_DtpA_like"/>
    <property type="match status" value="1"/>
</dbReference>
<dbReference type="InterPro" id="IPR005279">
    <property type="entry name" value="Dipep/tripep_permease"/>
</dbReference>
<dbReference type="EMBL" id="RWJF01000001">
    <property type="protein sequence ID" value="RST29930.1"/>
    <property type="molecule type" value="Genomic_DNA"/>
</dbReference>
<evidence type="ECO:0000256" key="5">
    <source>
        <dbReference type="ARBA" id="ARBA00022856"/>
    </source>
</evidence>
<sequence length="465" mass="50312">MTTPDLQPDLERLPAGDRAFLGHPKGLGYLSFVEACERFSYYSMQTLLVLYMVNYLLKPEHVGSVAGLAWLRGWHYAGLDGQPLASAIFGDYTSLVYLTPIAGGILADRLTGRRFALILGGLVMALGHFLMAFQATFLLALVALIVGVGLFKGNIASQVGALYSETDLRRAMAFQIFYIAINVSVIAAPLVAGTLGEKVGWHWGFGCAGVVMVLGLILYLRARPWLPADNRPDRTAPGEREKMGEGDWSRLGALLLLIPALAVALLTNQEIFNAYLVWADQHFQLRLMGWEMPTSWMVTIDATLSFSMLVAVAAFWKWRAATTGREPDELGKMIIGSVFSIIGGLCLYAAALTQGSGKIGLALPLAFHFFNSIGFAHILPVSLALFSKLAPRAINATVIGLYYLAFFAANKVVGVVGGWYSSMPTPQFWLLHVASAAIGLVAFVLFKWLVSNRMSHGSAAAAAAT</sequence>
<keyword evidence="5" id="KW-0571">Peptide transport</keyword>
<comment type="subcellular location">
    <subcellularLocation>
        <location evidence="1">Cell membrane</location>
        <topology evidence="1">Multi-pass membrane protein</topology>
    </subcellularLocation>
</comment>
<feature type="domain" description="Major facilitator superfamily (MFS) profile" evidence="9">
    <location>
        <begin position="47"/>
        <end position="454"/>
    </location>
</feature>